<dbReference type="EMBL" id="BAABJQ010000002">
    <property type="protein sequence ID" value="GAA5179323.1"/>
    <property type="molecule type" value="Genomic_DNA"/>
</dbReference>
<dbReference type="RefSeq" id="WP_345626335.1">
    <property type="nucleotide sequence ID" value="NZ_BAABJQ010000002.1"/>
</dbReference>
<proteinExistence type="predicted"/>
<organism evidence="1 2">
    <name type="scientific">Rugosimonospora acidiphila</name>
    <dbReference type="NCBI Taxonomy" id="556531"/>
    <lineage>
        <taxon>Bacteria</taxon>
        <taxon>Bacillati</taxon>
        <taxon>Actinomycetota</taxon>
        <taxon>Actinomycetes</taxon>
        <taxon>Micromonosporales</taxon>
        <taxon>Micromonosporaceae</taxon>
        <taxon>Rugosimonospora</taxon>
    </lineage>
</organism>
<sequence>MLDSLRVLRGAAEAYRTAATAAGLAWPDHAAAERPDLGGEPAPDLVHRLFAVDQVAEQLSWLQAQGWDSQRLFPNGGWLLPWPTDVGETLDKLSFTIGTPFPWRQQIPLFQFDLIVYTFVLAGEHEGEIWRYEASPDAWDSVRASTSLAALFTQWADGIAGGVVSYRELDQWLIVGAHVQDPFQELLERAVDLDPFAFPVSVPYPWWSRLRERQRECGVDLECIERGDECQLELLDAIAAARASLRG</sequence>
<gene>
    <name evidence="1" type="ORF">GCM10023322_08970</name>
</gene>
<comment type="caution">
    <text evidence="1">The sequence shown here is derived from an EMBL/GenBank/DDBJ whole genome shotgun (WGS) entry which is preliminary data.</text>
</comment>
<dbReference type="Proteomes" id="UP001501570">
    <property type="component" value="Unassembled WGS sequence"/>
</dbReference>
<accession>A0ABP9RLN2</accession>
<keyword evidence="2" id="KW-1185">Reference proteome</keyword>
<evidence type="ECO:0000313" key="1">
    <source>
        <dbReference type="EMBL" id="GAA5179323.1"/>
    </source>
</evidence>
<name>A0ABP9RLN2_9ACTN</name>
<reference evidence="2" key="1">
    <citation type="journal article" date="2019" name="Int. J. Syst. Evol. Microbiol.">
        <title>The Global Catalogue of Microorganisms (GCM) 10K type strain sequencing project: providing services to taxonomists for standard genome sequencing and annotation.</title>
        <authorList>
            <consortium name="The Broad Institute Genomics Platform"/>
            <consortium name="The Broad Institute Genome Sequencing Center for Infectious Disease"/>
            <person name="Wu L."/>
            <person name="Ma J."/>
        </authorList>
    </citation>
    <scope>NUCLEOTIDE SEQUENCE [LARGE SCALE GENOMIC DNA]</scope>
    <source>
        <strain evidence="2">JCM 18304</strain>
    </source>
</reference>
<evidence type="ECO:0000313" key="2">
    <source>
        <dbReference type="Proteomes" id="UP001501570"/>
    </source>
</evidence>
<protein>
    <submittedName>
        <fullName evidence="1">Uncharacterized protein</fullName>
    </submittedName>
</protein>